<sequence>MRVLQLFAFGLQAGSMASAVVLEDVQQLPQGWHQVSGKPAPDQSMLLSIAVRQPAIENIGRSMVRKDARHLTRDEARKLQQPCPQAVSSILEWLEQNGVRDGRPVEDFVQVRTTVQKAESLFNATILNYTFKDKIPVRRAQRYSVPDELAQDIKFVHPLANFMSPKKELTTRMPADDEDANHLATRDTPCSTTTTPQCIRQLYGINSTASAGHNKTVRLAIAGFLEQNANYVDILTFLNRSAPEIAAKGYNFSTELINGAQNEQNPAYAGDEAALDLEYVMPLAYPAEITYHLAAGRGPQLDDSGEPVPDEFATNEPYLEFLEHLLEKSDDEIPHVLSISYADDELSVPRPYAERVCSMFGLLAARGTTVFGGSGDGGARGARNSSCLVNDGSGRKAAMATFPATCPWVTSVGAVTNAEELTGAAFSTGGFSQYFTRPSWQDKAVEGYVDALGGRLEGLYNGSMRAIPDVAAIGTRFSVLVSRQITKLQGTSASTPVMAALISLVNEARFRRGKPSLGWINQVLYSDKVRAAFTDVTNGTSQSCAFADGSAPGGWPAEKGWDAVTGLGVPQSLQQLVNVLVDV</sequence>
<keyword evidence="8 16" id="KW-0732">Signal</keyword>
<dbReference type="InterPro" id="IPR050819">
    <property type="entry name" value="Tripeptidyl-peptidase_I"/>
</dbReference>
<evidence type="ECO:0000256" key="2">
    <source>
        <dbReference type="ARBA" id="ARBA00002451"/>
    </source>
</evidence>
<dbReference type="SUPFAM" id="SSF54897">
    <property type="entry name" value="Protease propeptides/inhibitors"/>
    <property type="match status" value="1"/>
</dbReference>
<keyword evidence="13" id="KW-0865">Zymogen</keyword>
<protein>
    <recommendedName>
        <fullName evidence="4">tripeptidyl-peptidase II</fullName>
        <ecNumber evidence="4">3.4.14.10</ecNumber>
    </recommendedName>
</protein>
<evidence type="ECO:0000313" key="18">
    <source>
        <dbReference type="EMBL" id="KAK0390133.1"/>
    </source>
</evidence>
<dbReference type="GO" id="GO:0004252">
    <property type="term" value="F:serine-type endopeptidase activity"/>
    <property type="evidence" value="ECO:0007669"/>
    <property type="project" value="UniProtKB-UniRule"/>
</dbReference>
<evidence type="ECO:0000256" key="15">
    <source>
        <dbReference type="PROSITE-ProRule" id="PRU01032"/>
    </source>
</evidence>
<comment type="subcellular location">
    <subcellularLocation>
        <location evidence="3">Secreted</location>
        <location evidence="3">Extracellular space</location>
    </subcellularLocation>
</comment>
<dbReference type="InterPro" id="IPR015366">
    <property type="entry name" value="S53_propep"/>
</dbReference>
<dbReference type="SMART" id="SM00944">
    <property type="entry name" value="Pro-kuma_activ"/>
    <property type="match status" value="1"/>
</dbReference>
<dbReference type="CDD" id="cd11377">
    <property type="entry name" value="Pro-peptidase_S53"/>
    <property type="match status" value="1"/>
</dbReference>
<keyword evidence="7 15" id="KW-0479">Metal-binding</keyword>
<dbReference type="Gene3D" id="3.40.50.200">
    <property type="entry name" value="Peptidase S8/S53 domain"/>
    <property type="match status" value="1"/>
</dbReference>
<evidence type="ECO:0000313" key="19">
    <source>
        <dbReference type="Proteomes" id="UP001175261"/>
    </source>
</evidence>
<evidence type="ECO:0000256" key="4">
    <source>
        <dbReference type="ARBA" id="ARBA00012462"/>
    </source>
</evidence>
<name>A0AA39GNY7_SARSR</name>
<dbReference type="GO" id="GO:0046872">
    <property type="term" value="F:metal ion binding"/>
    <property type="evidence" value="ECO:0007669"/>
    <property type="project" value="UniProtKB-UniRule"/>
</dbReference>
<feature type="domain" description="Peptidase S53" evidence="17">
    <location>
        <begin position="193"/>
        <end position="582"/>
    </location>
</feature>
<organism evidence="18 19">
    <name type="scientific">Sarocladium strictum</name>
    <name type="common">Black bundle disease fungus</name>
    <name type="synonym">Acremonium strictum</name>
    <dbReference type="NCBI Taxonomy" id="5046"/>
    <lineage>
        <taxon>Eukaryota</taxon>
        <taxon>Fungi</taxon>
        <taxon>Dikarya</taxon>
        <taxon>Ascomycota</taxon>
        <taxon>Pezizomycotina</taxon>
        <taxon>Sordariomycetes</taxon>
        <taxon>Hypocreomycetidae</taxon>
        <taxon>Hypocreales</taxon>
        <taxon>Sarocladiaceae</taxon>
        <taxon>Sarocladium</taxon>
    </lineage>
</organism>
<dbReference type="InterPro" id="IPR000209">
    <property type="entry name" value="Peptidase_S8/S53_dom"/>
</dbReference>
<accession>A0AA39GNY7</accession>
<dbReference type="GO" id="GO:0006508">
    <property type="term" value="P:proteolysis"/>
    <property type="evidence" value="ECO:0007669"/>
    <property type="project" value="UniProtKB-KW"/>
</dbReference>
<dbReference type="Pfam" id="PF00082">
    <property type="entry name" value="Peptidase_S8"/>
    <property type="match status" value="1"/>
</dbReference>
<evidence type="ECO:0000256" key="16">
    <source>
        <dbReference type="SAM" id="SignalP"/>
    </source>
</evidence>
<dbReference type="PROSITE" id="PS51695">
    <property type="entry name" value="SEDOLISIN"/>
    <property type="match status" value="1"/>
</dbReference>
<keyword evidence="11 15" id="KW-0106">Calcium</keyword>
<feature type="active site" description="Charge relay system" evidence="15">
    <location>
        <position position="276"/>
    </location>
</feature>
<evidence type="ECO:0000256" key="11">
    <source>
        <dbReference type="ARBA" id="ARBA00022837"/>
    </source>
</evidence>
<evidence type="ECO:0000256" key="8">
    <source>
        <dbReference type="ARBA" id="ARBA00022729"/>
    </source>
</evidence>
<feature type="active site" description="Charge relay system" evidence="15">
    <location>
        <position position="272"/>
    </location>
</feature>
<dbReference type="GO" id="GO:0005576">
    <property type="term" value="C:extracellular region"/>
    <property type="evidence" value="ECO:0007669"/>
    <property type="project" value="UniProtKB-SubCell"/>
</dbReference>
<feature type="chain" id="PRO_5041303657" description="tripeptidyl-peptidase II" evidence="16">
    <location>
        <begin position="20"/>
        <end position="583"/>
    </location>
</feature>
<dbReference type="FunFam" id="3.40.50.200:FF:000015">
    <property type="entry name" value="Tripeptidyl peptidase A"/>
    <property type="match status" value="1"/>
</dbReference>
<evidence type="ECO:0000256" key="5">
    <source>
        <dbReference type="ARBA" id="ARBA00022525"/>
    </source>
</evidence>
<dbReference type="Pfam" id="PF09286">
    <property type="entry name" value="Pro-kuma_activ"/>
    <property type="match status" value="1"/>
</dbReference>
<feature type="signal peptide" evidence="16">
    <location>
        <begin position="1"/>
        <end position="19"/>
    </location>
</feature>
<dbReference type="EC" id="3.4.14.10" evidence="4"/>
<evidence type="ECO:0000256" key="3">
    <source>
        <dbReference type="ARBA" id="ARBA00004239"/>
    </source>
</evidence>
<dbReference type="EMBL" id="JAPDFR010000002">
    <property type="protein sequence ID" value="KAK0390133.1"/>
    <property type="molecule type" value="Genomic_DNA"/>
</dbReference>
<dbReference type="PANTHER" id="PTHR14218:SF15">
    <property type="entry name" value="TRIPEPTIDYL-PEPTIDASE 1"/>
    <property type="match status" value="1"/>
</dbReference>
<evidence type="ECO:0000259" key="17">
    <source>
        <dbReference type="PROSITE" id="PS51695"/>
    </source>
</evidence>
<evidence type="ECO:0000256" key="10">
    <source>
        <dbReference type="ARBA" id="ARBA00022825"/>
    </source>
</evidence>
<evidence type="ECO:0000256" key="9">
    <source>
        <dbReference type="ARBA" id="ARBA00022801"/>
    </source>
</evidence>
<comment type="catalytic activity">
    <reaction evidence="1">
        <text>Release of an N-terminal tripeptide from a polypeptide.</text>
        <dbReference type="EC" id="3.4.14.10"/>
    </reaction>
</comment>
<evidence type="ECO:0000256" key="13">
    <source>
        <dbReference type="ARBA" id="ARBA00023145"/>
    </source>
</evidence>
<dbReference type="AlphaFoldDB" id="A0AA39GNY7"/>
<keyword evidence="5" id="KW-0964">Secreted</keyword>
<feature type="binding site" evidence="15">
    <location>
        <position position="536"/>
    </location>
    <ligand>
        <name>Ca(2+)</name>
        <dbReference type="ChEBI" id="CHEBI:29108"/>
    </ligand>
</feature>
<proteinExistence type="predicted"/>
<evidence type="ECO:0000256" key="14">
    <source>
        <dbReference type="ARBA" id="ARBA00023180"/>
    </source>
</evidence>
<dbReference type="InterPro" id="IPR036852">
    <property type="entry name" value="Peptidase_S8/S53_dom_sf"/>
</dbReference>
<dbReference type="Proteomes" id="UP001175261">
    <property type="component" value="Unassembled WGS sequence"/>
</dbReference>
<dbReference type="InterPro" id="IPR023828">
    <property type="entry name" value="Peptidase_S8_Ser-AS"/>
</dbReference>
<dbReference type="GO" id="GO:0008240">
    <property type="term" value="F:tripeptidyl-peptidase activity"/>
    <property type="evidence" value="ECO:0007669"/>
    <property type="project" value="UniProtKB-EC"/>
</dbReference>
<dbReference type="SUPFAM" id="SSF52743">
    <property type="entry name" value="Subtilisin-like"/>
    <property type="match status" value="1"/>
</dbReference>
<feature type="binding site" evidence="15">
    <location>
        <position position="535"/>
    </location>
    <ligand>
        <name>Ca(2+)</name>
        <dbReference type="ChEBI" id="CHEBI:29108"/>
    </ligand>
</feature>
<comment type="caution">
    <text evidence="18">The sequence shown here is derived from an EMBL/GenBank/DDBJ whole genome shotgun (WGS) entry which is preliminary data.</text>
</comment>
<dbReference type="CDD" id="cd04056">
    <property type="entry name" value="Peptidases_S53"/>
    <property type="match status" value="1"/>
</dbReference>
<evidence type="ECO:0000256" key="7">
    <source>
        <dbReference type="ARBA" id="ARBA00022723"/>
    </source>
</evidence>
<feature type="binding site" evidence="15">
    <location>
        <position position="562"/>
    </location>
    <ligand>
        <name>Ca(2+)</name>
        <dbReference type="ChEBI" id="CHEBI:29108"/>
    </ligand>
</feature>
<keyword evidence="12" id="KW-0843">Virulence</keyword>
<evidence type="ECO:0000256" key="6">
    <source>
        <dbReference type="ARBA" id="ARBA00022670"/>
    </source>
</evidence>
<comment type="cofactor">
    <cofactor evidence="15">
        <name>Ca(2+)</name>
        <dbReference type="ChEBI" id="CHEBI:29108"/>
    </cofactor>
    <text evidence="15">Binds 1 Ca(2+) ion per subunit.</text>
</comment>
<keyword evidence="9 15" id="KW-0378">Hydrolase</keyword>
<reference evidence="18" key="1">
    <citation type="submission" date="2022-10" db="EMBL/GenBank/DDBJ databases">
        <title>Determination and structural analysis of whole genome sequence of Sarocladium strictum F4-1.</title>
        <authorList>
            <person name="Hu L."/>
            <person name="Jiang Y."/>
        </authorList>
    </citation>
    <scope>NUCLEOTIDE SEQUENCE</scope>
    <source>
        <strain evidence="18">F4-1</strain>
    </source>
</reference>
<feature type="binding site" evidence="15">
    <location>
        <position position="560"/>
    </location>
    <ligand>
        <name>Ca(2+)</name>
        <dbReference type="ChEBI" id="CHEBI:29108"/>
    </ligand>
</feature>
<comment type="function">
    <text evidence="2">Secreted tripeptidyl-peptidase which degrades proteins at acidic pHs and is involved in virulence.</text>
</comment>
<feature type="active site" description="Charge relay system" evidence="15">
    <location>
        <position position="492"/>
    </location>
</feature>
<keyword evidence="10 15" id="KW-0720">Serine protease</keyword>
<gene>
    <name evidence="18" type="ORF">NLU13_3706</name>
</gene>
<dbReference type="PROSITE" id="PS00138">
    <property type="entry name" value="SUBTILASE_SER"/>
    <property type="match status" value="1"/>
</dbReference>
<dbReference type="PANTHER" id="PTHR14218">
    <property type="entry name" value="PROTEASE S8 TRIPEPTIDYL PEPTIDASE I CLN2"/>
    <property type="match status" value="1"/>
</dbReference>
<keyword evidence="14" id="KW-0325">Glycoprotein</keyword>
<evidence type="ECO:0000256" key="1">
    <source>
        <dbReference type="ARBA" id="ARBA00001910"/>
    </source>
</evidence>
<keyword evidence="19" id="KW-1185">Reference proteome</keyword>
<evidence type="ECO:0000256" key="12">
    <source>
        <dbReference type="ARBA" id="ARBA00023026"/>
    </source>
</evidence>
<dbReference type="InterPro" id="IPR030400">
    <property type="entry name" value="Sedolisin_dom"/>
</dbReference>
<keyword evidence="6 15" id="KW-0645">Protease</keyword>